<comment type="caution">
    <text evidence="1">The sequence shown here is derived from an EMBL/GenBank/DDBJ whole genome shotgun (WGS) entry which is preliminary data.</text>
</comment>
<reference evidence="1 2" key="1">
    <citation type="submission" date="2007-03" db="EMBL/GenBank/DDBJ databases">
        <authorList>
            <person name="Fulton L."/>
            <person name="Clifton S."/>
            <person name="Fulton B."/>
            <person name="Xu J."/>
            <person name="Minx P."/>
            <person name="Pepin K.H."/>
            <person name="Johnson M."/>
            <person name="Thiruvilangam P."/>
            <person name="Bhonagiri V."/>
            <person name="Nash W.E."/>
            <person name="Mardis E.R."/>
            <person name="Wilson R.K."/>
        </authorList>
    </citation>
    <scope>NUCLEOTIDE SEQUENCE [LARGE SCALE GENOMIC DNA]</scope>
    <source>
        <strain evidence="2">ATCC 8483 / DSM 1896 / JCM 5824 / BCRC 10623 / CCUG 4943 / NCTC 11153</strain>
    </source>
</reference>
<sequence length="36" mass="4520">MRLHFYEKNPLQMTTINGNFNMSKNEFFLYLWKSIY</sequence>
<dbReference type="AlphaFoldDB" id="A0AAN3AD70"/>
<evidence type="ECO:0000313" key="2">
    <source>
        <dbReference type="Proteomes" id="UP000005475"/>
    </source>
</evidence>
<dbReference type="Proteomes" id="UP000005475">
    <property type="component" value="Unassembled WGS sequence"/>
</dbReference>
<dbReference type="EMBL" id="AAXF02000026">
    <property type="protein sequence ID" value="EDO14162.1"/>
    <property type="molecule type" value="Genomic_DNA"/>
</dbReference>
<proteinExistence type="predicted"/>
<accession>A0AAN3AD70</accession>
<evidence type="ECO:0000313" key="1">
    <source>
        <dbReference type="EMBL" id="EDO14162.1"/>
    </source>
</evidence>
<reference evidence="2" key="2">
    <citation type="submission" date="2007-04" db="EMBL/GenBank/DDBJ databases">
        <title>Draft genome sequence of Bacteroides ovatus (ATCC 8483).</title>
        <authorList>
            <person name="Sudarsanam P."/>
            <person name="Ley R."/>
            <person name="Guruge J."/>
            <person name="Turnbaugh P.J."/>
            <person name="Mahowald M."/>
            <person name="Liep D."/>
            <person name="Gordon J."/>
        </authorList>
    </citation>
    <scope>NUCLEOTIDE SEQUENCE [LARGE SCALE GENOMIC DNA]</scope>
    <source>
        <strain evidence="2">ATCC 8483 / DSM 1896 / JCM 5824 / BCRC 10623 / CCUG 4943 / NCTC 11153</strain>
    </source>
</reference>
<gene>
    <name evidence="1" type="ORF">BACOVA_00160</name>
</gene>
<organism evidence="1 2">
    <name type="scientific">Bacteroides ovatus (strain ATCC 8483 / DSM 1896 / JCM 5824 / BCRC 10623 / CCUG 4943 / NCTC 11153)</name>
    <dbReference type="NCBI Taxonomy" id="411476"/>
    <lineage>
        <taxon>Bacteria</taxon>
        <taxon>Pseudomonadati</taxon>
        <taxon>Bacteroidota</taxon>
        <taxon>Bacteroidia</taxon>
        <taxon>Bacteroidales</taxon>
        <taxon>Bacteroidaceae</taxon>
        <taxon>Bacteroides</taxon>
    </lineage>
</organism>
<name>A0AAN3AD70_BACO1</name>
<protein>
    <submittedName>
        <fullName evidence="1">Uncharacterized protein</fullName>
    </submittedName>
</protein>